<dbReference type="GO" id="GO:0005634">
    <property type="term" value="C:nucleus"/>
    <property type="evidence" value="ECO:0007669"/>
    <property type="project" value="TreeGrafter"/>
</dbReference>
<feature type="region of interest" description="Disordered" evidence="1">
    <location>
        <begin position="260"/>
        <end position="341"/>
    </location>
</feature>
<evidence type="ECO:0000313" key="2">
    <source>
        <dbReference type="EMBL" id="KJE89247.1"/>
    </source>
</evidence>
<dbReference type="EMBL" id="KE346360">
    <property type="protein sequence ID" value="KJE89247.1"/>
    <property type="molecule type" value="Genomic_DNA"/>
</dbReference>
<dbReference type="SUPFAM" id="SSF50729">
    <property type="entry name" value="PH domain-like"/>
    <property type="match status" value="1"/>
</dbReference>
<feature type="compositionally biased region" description="Low complexity" evidence="1">
    <location>
        <begin position="215"/>
        <end position="230"/>
    </location>
</feature>
<dbReference type="InParanoid" id="A0A0D2VH41"/>
<dbReference type="RefSeq" id="XP_004365628.1">
    <property type="nucleotide sequence ID" value="XM_004365571.2"/>
</dbReference>
<dbReference type="CDD" id="cd13214">
    <property type="entry name" value="PH-GRAM_WBP2"/>
    <property type="match status" value="1"/>
</dbReference>
<evidence type="ECO:0000313" key="3">
    <source>
        <dbReference type="Proteomes" id="UP000008743"/>
    </source>
</evidence>
<keyword evidence="3" id="KW-1185">Reference proteome</keyword>
<sequence>MALNAAFLQNGGIVTLPGEQFAFDRGGIEFSVTGSPGGSSQGAPAGSNTTVGYNGKGHIFLSNFRIVFLNQPVVHNFESFVLPLPHIYDATLKQPIFGANFFAGFVNPLPEGGLSGKVEFKIYFKEGGATDFATRFLAVARTTTRERAPGPGGPPSYYAAASLHGGGIGPGLRAAGAPVGAAGMGMGLGPGIGLGMRMGMNTRPVQATSRPPPSSSSSSQSGVHQPAGGPSAPPPTPNQKAVEAGVPQYQTEQQRVYGAHPHPYQSQPQPYQPYPPYPASYPQQQHPQQPPLPYPAQHLPYPTTNQQPQQQPVPPAPAHAAPTPSAASQIRPDDLPPPYQA</sequence>
<feature type="compositionally biased region" description="Low complexity" evidence="1">
    <location>
        <begin position="318"/>
        <end position="329"/>
    </location>
</feature>
<proteinExistence type="predicted"/>
<dbReference type="GO" id="GO:0031490">
    <property type="term" value="F:chromatin DNA binding"/>
    <property type="evidence" value="ECO:0007669"/>
    <property type="project" value="TreeGrafter"/>
</dbReference>
<feature type="compositionally biased region" description="Pro residues" evidence="1">
    <location>
        <begin position="270"/>
        <end position="279"/>
    </location>
</feature>
<organism evidence="2 3">
    <name type="scientific">Capsaspora owczarzaki (strain ATCC 30864)</name>
    <dbReference type="NCBI Taxonomy" id="595528"/>
    <lineage>
        <taxon>Eukaryota</taxon>
        <taxon>Filasterea</taxon>
        <taxon>Capsaspora</taxon>
    </lineage>
</organism>
<evidence type="ECO:0000256" key="1">
    <source>
        <dbReference type="SAM" id="MobiDB-lite"/>
    </source>
</evidence>
<dbReference type="OMA" id="PYPGINA"/>
<feature type="region of interest" description="Disordered" evidence="1">
    <location>
        <begin position="195"/>
        <end position="242"/>
    </location>
</feature>
<dbReference type="OrthoDB" id="1259151at2759"/>
<dbReference type="PhylomeDB" id="A0A0D2VH41"/>
<gene>
    <name evidence="2" type="ORF">CAOG_000757</name>
</gene>
<accession>A0A0D2VH41</accession>
<dbReference type="STRING" id="595528.A0A0D2VH41"/>
<dbReference type="PANTHER" id="PTHR31606:SF1">
    <property type="entry name" value="WW DOMAIN BINDING PROTEIN 2, ISOFORM E"/>
    <property type="match status" value="1"/>
</dbReference>
<name>A0A0D2VH41_CAPO3</name>
<dbReference type="InterPro" id="IPR044852">
    <property type="entry name" value="WBP2-like"/>
</dbReference>
<feature type="compositionally biased region" description="Low complexity" evidence="1">
    <location>
        <begin position="260"/>
        <end position="269"/>
    </location>
</feature>
<dbReference type="PANTHER" id="PTHR31606">
    <property type="entry name" value="WW DOMAIN BINDING PROTEIN 2, ISOFORM E"/>
    <property type="match status" value="1"/>
</dbReference>
<feature type="compositionally biased region" description="Low complexity" evidence="1">
    <location>
        <begin position="295"/>
        <end position="310"/>
    </location>
</feature>
<evidence type="ECO:0008006" key="4">
    <source>
        <dbReference type="Google" id="ProtNLM"/>
    </source>
</evidence>
<dbReference type="AlphaFoldDB" id="A0A0D2VH41"/>
<dbReference type="Proteomes" id="UP000008743">
    <property type="component" value="Unassembled WGS sequence"/>
</dbReference>
<dbReference type="GO" id="GO:0003713">
    <property type="term" value="F:transcription coactivator activity"/>
    <property type="evidence" value="ECO:0007669"/>
    <property type="project" value="InterPro"/>
</dbReference>
<protein>
    <recommendedName>
        <fullName evidence="4">GRAM domain-containing protein</fullName>
    </recommendedName>
</protein>
<reference evidence="3" key="1">
    <citation type="submission" date="2011-02" db="EMBL/GenBank/DDBJ databases">
        <title>The Genome Sequence of Capsaspora owczarzaki ATCC 30864.</title>
        <authorList>
            <person name="Russ C."/>
            <person name="Cuomo C."/>
            <person name="Burger G."/>
            <person name="Gray M.W."/>
            <person name="Holland P.W.H."/>
            <person name="King N."/>
            <person name="Lang F.B.F."/>
            <person name="Roger A.J."/>
            <person name="Ruiz-Trillo I."/>
            <person name="Young S.K."/>
            <person name="Zeng Q."/>
            <person name="Gargeya S."/>
            <person name="Alvarado L."/>
            <person name="Berlin A."/>
            <person name="Chapman S.B."/>
            <person name="Chen Z."/>
            <person name="Freedman E."/>
            <person name="Gellesch M."/>
            <person name="Goldberg J."/>
            <person name="Griggs A."/>
            <person name="Gujja S."/>
            <person name="Heilman E."/>
            <person name="Heiman D."/>
            <person name="Howarth C."/>
            <person name="Mehta T."/>
            <person name="Neiman D."/>
            <person name="Pearson M."/>
            <person name="Roberts A."/>
            <person name="Saif S."/>
            <person name="Shea T."/>
            <person name="Shenoy N."/>
            <person name="Sisk P."/>
            <person name="Stolte C."/>
            <person name="Sykes S."/>
            <person name="White J."/>
            <person name="Yandava C."/>
            <person name="Haas B."/>
            <person name="Nusbaum C."/>
            <person name="Birren B."/>
        </authorList>
    </citation>
    <scope>NUCLEOTIDE SEQUENCE</scope>
    <source>
        <strain evidence="3">ATCC 30864</strain>
    </source>
</reference>
<dbReference type="eggNOG" id="KOG3294">
    <property type="taxonomic scope" value="Eukaryota"/>
</dbReference>